<feature type="compositionally biased region" description="Basic residues" evidence="5">
    <location>
        <begin position="484"/>
        <end position="493"/>
    </location>
</feature>
<dbReference type="PANTHER" id="PTHR43108:SF8">
    <property type="entry name" value="SD21168P"/>
    <property type="match status" value="1"/>
</dbReference>
<comment type="similarity">
    <text evidence="1">Belongs to the sulfatase family.</text>
</comment>
<keyword evidence="2 6" id="KW-0732">Signal</keyword>
<feature type="region of interest" description="Disordered" evidence="5">
    <location>
        <begin position="468"/>
        <end position="493"/>
    </location>
</feature>
<evidence type="ECO:0000256" key="1">
    <source>
        <dbReference type="ARBA" id="ARBA00008779"/>
    </source>
</evidence>
<evidence type="ECO:0000313" key="9">
    <source>
        <dbReference type="Proteomes" id="UP000414233"/>
    </source>
</evidence>
<dbReference type="PANTHER" id="PTHR43108">
    <property type="entry name" value="N-ACETYLGLUCOSAMINE-6-SULFATASE FAMILY MEMBER"/>
    <property type="match status" value="1"/>
</dbReference>
<name>A0A5E4Z286_9BURK</name>
<evidence type="ECO:0000256" key="6">
    <source>
        <dbReference type="SAM" id="SignalP"/>
    </source>
</evidence>
<dbReference type="InterPro" id="IPR017850">
    <property type="entry name" value="Alkaline_phosphatase_core_sf"/>
</dbReference>
<feature type="compositionally biased region" description="Polar residues" evidence="5">
    <location>
        <begin position="100"/>
        <end position="113"/>
    </location>
</feature>
<sequence length="493" mass="53281">MRHQERIRILALCTAAFVLGSFFAPQVAAALGPCEQIADACRQAGFVRGGAKGGTGLQVDCVRPLIQGTAQPNRAGKPLPRVDPSLVAACKAKHPDFGQLPTQPSQPSGQLSRASPPPPVAVVQGAPAQSAASQRPNIVFILTDDLSWNLVQYMPHVLKMQREGATFTNYYVTDSLCCPSRSSIFTGRYPHNTGIYRNVGEDGGYLGFNKRGHEQATFATALQVAGYRTAMLGKYLNGYLPAVHPPAPGWTFWAVAGNGYPGFNYDLNQDGRIVHYGNKPKDYMTDVLSDLAVRFIQQSAGTPFMIEIATFAPHAPYTPAPRDADALPGLRAPRTPAFDAAPDAKAAQWLKAHRSLSDADIAGMATSASIDGRSLAPLVHGQKVSDWGTVALVEQRGPVRNLVDPDLPGIRSGNPTTYEAMRGLASLYVEYANGDREYHDRTTDPDELRNTFSLLSDDEKATLHGTLEEVQRCQGTQSCTGARRPTRSPQRVK</sequence>
<feature type="domain" description="Sulfatase N-terminal" evidence="7">
    <location>
        <begin position="136"/>
        <end position="322"/>
    </location>
</feature>
<dbReference type="EMBL" id="CABPRZ010000030">
    <property type="protein sequence ID" value="VVE55249.1"/>
    <property type="molecule type" value="Genomic_DNA"/>
</dbReference>
<dbReference type="InterPro" id="IPR000917">
    <property type="entry name" value="Sulfatase_N"/>
</dbReference>
<dbReference type="Proteomes" id="UP000414233">
    <property type="component" value="Unassembled WGS sequence"/>
</dbReference>
<gene>
    <name evidence="8" type="ORF">PTE30175_04889</name>
</gene>
<feature type="signal peptide" evidence="6">
    <location>
        <begin position="1"/>
        <end position="29"/>
    </location>
</feature>
<feature type="chain" id="PRO_5023146585" evidence="6">
    <location>
        <begin position="30"/>
        <end position="493"/>
    </location>
</feature>
<dbReference type="AlphaFoldDB" id="A0A5E4Z286"/>
<organism evidence="8 9">
    <name type="scientific">Pandoraea terrae</name>
    <dbReference type="NCBI Taxonomy" id="1537710"/>
    <lineage>
        <taxon>Bacteria</taxon>
        <taxon>Pseudomonadati</taxon>
        <taxon>Pseudomonadota</taxon>
        <taxon>Betaproteobacteria</taxon>
        <taxon>Burkholderiales</taxon>
        <taxon>Burkholderiaceae</taxon>
        <taxon>Pandoraea</taxon>
    </lineage>
</organism>
<keyword evidence="3" id="KW-0378">Hydrolase</keyword>
<keyword evidence="4" id="KW-0325">Glycoprotein</keyword>
<evidence type="ECO:0000256" key="2">
    <source>
        <dbReference type="ARBA" id="ARBA00022729"/>
    </source>
</evidence>
<dbReference type="GO" id="GO:0016787">
    <property type="term" value="F:hydrolase activity"/>
    <property type="evidence" value="ECO:0007669"/>
    <property type="project" value="UniProtKB-KW"/>
</dbReference>
<dbReference type="PROSITE" id="PS00523">
    <property type="entry name" value="SULFATASE_1"/>
    <property type="match status" value="1"/>
</dbReference>
<accession>A0A5E4Z286</accession>
<feature type="region of interest" description="Disordered" evidence="5">
    <location>
        <begin position="97"/>
        <end position="128"/>
    </location>
</feature>
<evidence type="ECO:0000256" key="5">
    <source>
        <dbReference type="SAM" id="MobiDB-lite"/>
    </source>
</evidence>
<evidence type="ECO:0000259" key="7">
    <source>
        <dbReference type="Pfam" id="PF00884"/>
    </source>
</evidence>
<dbReference type="InterPro" id="IPR024607">
    <property type="entry name" value="Sulfatase_CS"/>
</dbReference>
<protein>
    <submittedName>
        <fullName evidence="8">Arylsulfatase</fullName>
    </submittedName>
</protein>
<keyword evidence="9" id="KW-1185">Reference proteome</keyword>
<dbReference type="SUPFAM" id="SSF53649">
    <property type="entry name" value="Alkaline phosphatase-like"/>
    <property type="match status" value="1"/>
</dbReference>
<dbReference type="RefSeq" id="WP_224788952.1">
    <property type="nucleotide sequence ID" value="NZ_CABPRZ010000030.1"/>
</dbReference>
<reference evidence="8 9" key="1">
    <citation type="submission" date="2019-08" db="EMBL/GenBank/DDBJ databases">
        <authorList>
            <person name="Peeters C."/>
        </authorList>
    </citation>
    <scope>NUCLEOTIDE SEQUENCE [LARGE SCALE GENOMIC DNA]</scope>
    <source>
        <strain evidence="8 9">LMG 30175</strain>
    </source>
</reference>
<dbReference type="Gene3D" id="3.40.720.10">
    <property type="entry name" value="Alkaline Phosphatase, subunit A"/>
    <property type="match status" value="2"/>
</dbReference>
<evidence type="ECO:0000256" key="3">
    <source>
        <dbReference type="ARBA" id="ARBA00022801"/>
    </source>
</evidence>
<evidence type="ECO:0000313" key="8">
    <source>
        <dbReference type="EMBL" id="VVE55249.1"/>
    </source>
</evidence>
<dbReference type="Pfam" id="PF00884">
    <property type="entry name" value="Sulfatase"/>
    <property type="match status" value="1"/>
</dbReference>
<proteinExistence type="inferred from homology"/>
<evidence type="ECO:0000256" key="4">
    <source>
        <dbReference type="ARBA" id="ARBA00023180"/>
    </source>
</evidence>